<evidence type="ECO:0000256" key="2">
    <source>
        <dbReference type="ARBA" id="ARBA00022525"/>
    </source>
</evidence>
<dbReference type="Pfam" id="PF17802">
    <property type="entry name" value="SpaA"/>
    <property type="match status" value="2"/>
</dbReference>
<dbReference type="EMBL" id="FNCK01000001">
    <property type="protein sequence ID" value="SDF83916.1"/>
    <property type="molecule type" value="Genomic_DNA"/>
</dbReference>
<evidence type="ECO:0000313" key="8">
    <source>
        <dbReference type="Proteomes" id="UP000199708"/>
    </source>
</evidence>
<evidence type="ECO:0000256" key="4">
    <source>
        <dbReference type="SAM" id="MobiDB-lite"/>
    </source>
</evidence>
<dbReference type="STRING" id="120956.SAMN05421791_101201"/>
<keyword evidence="3" id="KW-0732">Signal</keyword>
<name>A0A1G7PC89_9LACT</name>
<keyword evidence="5" id="KW-1133">Transmembrane helix</keyword>
<dbReference type="PANTHER" id="PTHR36108">
    <property type="entry name" value="COLOSSIN-B-RELATED"/>
    <property type="match status" value="1"/>
</dbReference>
<dbReference type="PANTHER" id="PTHR36108:SF13">
    <property type="entry name" value="COLOSSIN-B-RELATED"/>
    <property type="match status" value="1"/>
</dbReference>
<feature type="domain" description="SpaA-like prealbumin fold" evidence="6">
    <location>
        <begin position="151"/>
        <end position="239"/>
    </location>
</feature>
<proteinExistence type="inferred from homology"/>
<reference evidence="7 8" key="1">
    <citation type="submission" date="2016-10" db="EMBL/GenBank/DDBJ databases">
        <authorList>
            <person name="de Groot N.N."/>
        </authorList>
    </citation>
    <scope>NUCLEOTIDE SEQUENCE [LARGE SCALE GENOMIC DNA]</scope>
    <source>
        <strain evidence="7 8">ATCC BAA-466</strain>
    </source>
</reference>
<dbReference type="AlphaFoldDB" id="A0A1G7PC89"/>
<sequence length="314" mass="35938">MFPKQVQTEHLKIKVIGEVDTNQNDAWKNLADVTFYIYAPNADQPMLFKDGHFTTDPSGKAELTSDSLGEIYLSSLPEGEYFLVELKTVDGYQLSRKISFTIKAGELTEVLVKNYLIDNDKDPGSTTEPSKETTHEEELKRGGQHFRKVNDKKPAQGLAGARFEVVTWNAKRRVFEPIYLKDKSIYILESDSRGYFEVNHMPLGKYYLIEIKAPVSQGLKYQPLEQAIPFEITRQSYSNYTVMEIVNHPVEASKQDKEVIINKPSKPSDIGYLSSTGEGRSLYKYYAYLLVSISLLIVFRHLQLLKRRIRNLHG</sequence>
<gene>
    <name evidence="7" type="ORF">SAMN05421791_101201</name>
</gene>
<keyword evidence="2" id="KW-0964">Secreted</keyword>
<dbReference type="InterPro" id="IPR041033">
    <property type="entry name" value="SpaA_PFL_dom_1"/>
</dbReference>
<evidence type="ECO:0000259" key="6">
    <source>
        <dbReference type="Pfam" id="PF17802"/>
    </source>
</evidence>
<feature type="domain" description="SpaA-like prealbumin fold" evidence="6">
    <location>
        <begin position="27"/>
        <end position="114"/>
    </location>
</feature>
<dbReference type="RefSeq" id="WP_090288905.1">
    <property type="nucleotide sequence ID" value="NZ_FNCK01000001.1"/>
</dbReference>
<evidence type="ECO:0000256" key="3">
    <source>
        <dbReference type="ARBA" id="ARBA00022729"/>
    </source>
</evidence>
<accession>A0A1G7PC89</accession>
<dbReference type="InterPro" id="IPR013783">
    <property type="entry name" value="Ig-like_fold"/>
</dbReference>
<dbReference type="Gene3D" id="2.60.40.10">
    <property type="entry name" value="Immunoglobulins"/>
    <property type="match status" value="2"/>
</dbReference>
<keyword evidence="5" id="KW-0472">Membrane</keyword>
<evidence type="ECO:0000313" key="7">
    <source>
        <dbReference type="EMBL" id="SDF83916.1"/>
    </source>
</evidence>
<organism evidence="7 8">
    <name type="scientific">Facklamia miroungae</name>
    <dbReference type="NCBI Taxonomy" id="120956"/>
    <lineage>
        <taxon>Bacteria</taxon>
        <taxon>Bacillati</taxon>
        <taxon>Bacillota</taxon>
        <taxon>Bacilli</taxon>
        <taxon>Lactobacillales</taxon>
        <taxon>Aerococcaceae</taxon>
        <taxon>Facklamia</taxon>
    </lineage>
</organism>
<comment type="similarity">
    <text evidence="1">Belongs to the serine-aspartate repeat-containing protein (SDr) family.</text>
</comment>
<feature type="region of interest" description="Disordered" evidence="4">
    <location>
        <begin position="121"/>
        <end position="147"/>
    </location>
</feature>
<keyword evidence="8" id="KW-1185">Reference proteome</keyword>
<feature type="compositionally biased region" description="Basic and acidic residues" evidence="4">
    <location>
        <begin position="121"/>
        <end position="141"/>
    </location>
</feature>
<evidence type="ECO:0000256" key="1">
    <source>
        <dbReference type="ARBA" id="ARBA00007257"/>
    </source>
</evidence>
<dbReference type="OrthoDB" id="2253165at2"/>
<dbReference type="Proteomes" id="UP000199708">
    <property type="component" value="Unassembled WGS sequence"/>
</dbReference>
<evidence type="ECO:0000256" key="5">
    <source>
        <dbReference type="SAM" id="Phobius"/>
    </source>
</evidence>
<keyword evidence="5" id="KW-0812">Transmembrane</keyword>
<feature type="transmembrane region" description="Helical" evidence="5">
    <location>
        <begin position="285"/>
        <end position="302"/>
    </location>
</feature>
<protein>
    <submittedName>
        <fullName evidence="7">Cna protein B-type domain-containing protein</fullName>
    </submittedName>
</protein>